<dbReference type="Proteomes" id="UP000462362">
    <property type="component" value="Unassembled WGS sequence"/>
</dbReference>
<sequence>MNHPEANSAMDAAQLKADIVLLIDLITEHSRKVELVTHEDLQDEFLSKAPLQQPIPVSQIKAEYEAIPEMERKLRNKADDSPEEKERRRLISRRQMFGSLFSGELSLADLKEEPAEAESAPREITPEYFETVLAEVLKGQYGIEDLTSWDSKHYYHFSPLLSASYARLLSTQNNPYEQILDTVRESSRVYPRPVGVFTFEFAPFRIDPTVIQDVLDRIAEDPNAKDIRVTVTSAGTVYLYSSTYLEDAMADFLAEEMDQGEAQML</sequence>
<comment type="caution">
    <text evidence="1">The sequence shown here is derived from an EMBL/GenBank/DDBJ whole genome shotgun (WGS) entry which is preliminary data.</text>
</comment>
<dbReference type="GeneID" id="43349269"/>
<organism evidence="1 2">
    <name type="scientific">Parasutterella excrementihominis</name>
    <dbReference type="NCBI Taxonomy" id="487175"/>
    <lineage>
        <taxon>Bacteria</taxon>
        <taxon>Pseudomonadati</taxon>
        <taxon>Pseudomonadota</taxon>
        <taxon>Betaproteobacteria</taxon>
        <taxon>Burkholderiales</taxon>
        <taxon>Sutterellaceae</taxon>
        <taxon>Parasutterella</taxon>
    </lineage>
</organism>
<protein>
    <submittedName>
        <fullName evidence="1">Uncharacterized protein</fullName>
    </submittedName>
</protein>
<proteinExistence type="predicted"/>
<gene>
    <name evidence="1" type="ORF">GMD42_03280</name>
</gene>
<name>A0A6I3S0N6_9BURK</name>
<reference evidence="1 2" key="1">
    <citation type="journal article" date="2019" name="Nat. Med.">
        <title>A library of human gut bacterial isolates paired with longitudinal multiomics data enables mechanistic microbiome research.</title>
        <authorList>
            <person name="Poyet M."/>
            <person name="Groussin M."/>
            <person name="Gibbons S.M."/>
            <person name="Avila-Pacheco J."/>
            <person name="Jiang X."/>
            <person name="Kearney S.M."/>
            <person name="Perrotta A.R."/>
            <person name="Berdy B."/>
            <person name="Zhao S."/>
            <person name="Lieberman T.D."/>
            <person name="Swanson P.K."/>
            <person name="Smith M."/>
            <person name="Roesemann S."/>
            <person name="Alexander J.E."/>
            <person name="Rich S.A."/>
            <person name="Livny J."/>
            <person name="Vlamakis H."/>
            <person name="Clish C."/>
            <person name="Bullock K."/>
            <person name="Deik A."/>
            <person name="Scott J."/>
            <person name="Pierce K.A."/>
            <person name="Xavier R.J."/>
            <person name="Alm E.J."/>
        </authorList>
    </citation>
    <scope>NUCLEOTIDE SEQUENCE [LARGE SCALE GENOMIC DNA]</scope>
    <source>
        <strain evidence="1 2">BIOML-A2</strain>
    </source>
</reference>
<dbReference type="EMBL" id="WNCL01000006">
    <property type="protein sequence ID" value="MTU42659.1"/>
    <property type="molecule type" value="Genomic_DNA"/>
</dbReference>
<evidence type="ECO:0000313" key="1">
    <source>
        <dbReference type="EMBL" id="MTU42659.1"/>
    </source>
</evidence>
<evidence type="ECO:0000313" key="2">
    <source>
        <dbReference type="Proteomes" id="UP000462362"/>
    </source>
</evidence>
<accession>A0A6I3S0N6</accession>
<dbReference type="RefSeq" id="WP_008810483.1">
    <property type="nucleotide sequence ID" value="NZ_CAJUON010000003.1"/>
</dbReference>
<dbReference type="AlphaFoldDB" id="A0A6I3S0N6"/>